<organism evidence="11 12">
    <name type="scientific">Knufia fluminis</name>
    <dbReference type="NCBI Taxonomy" id="191047"/>
    <lineage>
        <taxon>Eukaryota</taxon>
        <taxon>Fungi</taxon>
        <taxon>Dikarya</taxon>
        <taxon>Ascomycota</taxon>
        <taxon>Pezizomycotina</taxon>
        <taxon>Eurotiomycetes</taxon>
        <taxon>Chaetothyriomycetidae</taxon>
        <taxon>Chaetothyriales</taxon>
        <taxon>Trichomeriaceae</taxon>
        <taxon>Knufia</taxon>
    </lineage>
</organism>
<feature type="compositionally biased region" description="Low complexity" evidence="9">
    <location>
        <begin position="332"/>
        <end position="341"/>
    </location>
</feature>
<dbReference type="GO" id="GO:0140818">
    <property type="term" value="F:mRNA 5'-triphosphate monophosphatase activity"/>
    <property type="evidence" value="ECO:0007669"/>
    <property type="project" value="UniProtKB-EC"/>
</dbReference>
<reference evidence="11 12" key="1">
    <citation type="submission" date="2022-12" db="EMBL/GenBank/DDBJ databases">
        <title>Genomic features and morphological characterization of a novel Knufia sp. strain isolated from spacecraft assembly facility.</title>
        <authorList>
            <person name="Teixeira M."/>
            <person name="Chander A.M."/>
            <person name="Stajich J.E."/>
            <person name="Venkateswaran K."/>
        </authorList>
    </citation>
    <scope>NUCLEOTIDE SEQUENCE [LARGE SCALE GENOMIC DNA]</scope>
    <source>
        <strain evidence="11 12">FJI-L2-BK-P2</strain>
    </source>
</reference>
<sequence length="756" mass="84910">MDLKSMLNNESQGQKGAHSQGAPRMSNHTPHSSYDGRIEHTPSSDVSSARPTPYGPPLNTGDPRAQGQGGGSYFAMQSPHPNTSASASTPSAGPHSAYAQSPGSFAGVYTPRDSLPPSNAPTHNAAFVSPSASIHHPPTPGSAHHQSYPPQHIYTQQHNSYPANYQQFQSPPPPQANGLPPSHSRQISPMNQFQSQPATPLGPPIHYARASPQAVRPPSQGHQEHHLRTGSVSSIGSITSKDYNRYSQPAPTEHIRRDSIQRSYPHDIRERSRSESVSPKTIPKPPPQREHSTGSHTLSHGRPSLPLQPDPYVAMSHQSSIDRVEPAMPQLPSSNSISSMHSQQPSIDQLVQQSPAPMPVVTPQETPVVVKEEQSLKRSASHLTDIKPPPQKRPRGVVPRWAQSARGNRPLRFIDASQYNSKPRQQVQRPPVPQHEPIMPPRQNGNTAPPQQLQALVPNDGWEPSITRTVPFENLSKKICQWIINIIVPRPAPLGSKWEIEAKVGAIMSSETGERYYNTEIDSEALLNRERTRNTRFDSSMNIHQHKALNEFLNGIFQESLKARQQNPALEEISYSHPKENDEFYELSDEGKAQLNPELQVLINEAGRRTHRREVRVRRSVDKMTGEVKAQIIKTRIADQDIWNPDYDFDFRISISLETEWTGPREHLTQLAESRGRNKDRLSYRHMMYQIDLTQVSHDDSDRLDHELEVEVSTEYLQREIEKLRRGDPNDYERMVKSLIDNIRLLCRQGTISARR</sequence>
<evidence type="ECO:0000256" key="8">
    <source>
        <dbReference type="RuleBase" id="RU367053"/>
    </source>
</evidence>
<feature type="compositionally biased region" description="Low complexity" evidence="9">
    <location>
        <begin position="229"/>
        <end position="240"/>
    </location>
</feature>
<feature type="compositionally biased region" description="Basic and acidic residues" evidence="9">
    <location>
        <begin position="253"/>
        <end position="274"/>
    </location>
</feature>
<dbReference type="EMBL" id="JAKLMC020000051">
    <property type="protein sequence ID" value="KAK5948212.1"/>
    <property type="molecule type" value="Genomic_DNA"/>
</dbReference>
<comment type="subunit">
    <text evidence="8">Heterodimer. The mRNA-capping enzyme is composed of two separate chains alpha and beta, respectively a mRNA guanylyltransferase and an mRNA 5'-triphosphate monophosphatase.</text>
</comment>
<feature type="compositionally biased region" description="Polar residues" evidence="9">
    <location>
        <begin position="144"/>
        <end position="169"/>
    </location>
</feature>
<protein>
    <recommendedName>
        <fullName evidence="8">mRNA-capping enzyme subunit beta</fullName>
        <ecNumber evidence="8">3.6.1.74</ecNumber>
    </recommendedName>
    <alternativeName>
        <fullName evidence="8">mRNA 5'-phosphatase</fullName>
    </alternativeName>
    <alternativeName>
        <fullName evidence="8">mRNA 5'-triphosphate monophosphatase</fullName>
    </alternativeName>
</protein>
<evidence type="ECO:0000256" key="2">
    <source>
        <dbReference type="ARBA" id="ARBA00004123"/>
    </source>
</evidence>
<dbReference type="CDD" id="cd07470">
    <property type="entry name" value="CYTH-like_mRNA_RTPase"/>
    <property type="match status" value="1"/>
</dbReference>
<evidence type="ECO:0000256" key="3">
    <source>
        <dbReference type="ARBA" id="ARBA00006345"/>
    </source>
</evidence>
<dbReference type="InterPro" id="IPR040343">
    <property type="entry name" value="Cet1/Ctl1"/>
</dbReference>
<evidence type="ECO:0000256" key="7">
    <source>
        <dbReference type="ARBA" id="ARBA00047740"/>
    </source>
</evidence>
<evidence type="ECO:0000256" key="1">
    <source>
        <dbReference type="ARBA" id="ARBA00001946"/>
    </source>
</evidence>
<gene>
    <name evidence="11" type="ORF">OHC33_010760</name>
</gene>
<feature type="compositionally biased region" description="Polar residues" evidence="9">
    <location>
        <begin position="183"/>
        <end position="198"/>
    </location>
</feature>
<comment type="catalytic activity">
    <reaction evidence="7">
        <text>a 5'-end triphospho-ribonucleoside in mRNA + H2O = a 5'-end diphospho-ribonucleoside in mRNA + phosphate + H(+)</text>
        <dbReference type="Rhea" id="RHEA:67004"/>
        <dbReference type="Rhea" id="RHEA-COMP:17164"/>
        <dbReference type="Rhea" id="RHEA-COMP:17165"/>
        <dbReference type="ChEBI" id="CHEBI:15377"/>
        <dbReference type="ChEBI" id="CHEBI:15378"/>
        <dbReference type="ChEBI" id="CHEBI:43474"/>
        <dbReference type="ChEBI" id="CHEBI:167616"/>
        <dbReference type="ChEBI" id="CHEBI:167618"/>
        <dbReference type="EC" id="3.6.1.74"/>
    </reaction>
    <physiologicalReaction direction="left-to-right" evidence="7">
        <dbReference type="Rhea" id="RHEA:67005"/>
    </physiologicalReaction>
</comment>
<proteinExistence type="inferred from homology"/>
<evidence type="ECO:0000259" key="10">
    <source>
        <dbReference type="Pfam" id="PF02940"/>
    </source>
</evidence>
<keyword evidence="4 8" id="KW-0507">mRNA processing</keyword>
<keyword evidence="12" id="KW-1185">Reference proteome</keyword>
<feature type="region of interest" description="Disordered" evidence="9">
    <location>
        <begin position="377"/>
        <end position="403"/>
    </location>
</feature>
<dbReference type="EC" id="3.6.1.74" evidence="8"/>
<comment type="cofactor">
    <cofactor evidence="1 8">
        <name>Mg(2+)</name>
        <dbReference type="ChEBI" id="CHEBI:18420"/>
    </cofactor>
</comment>
<dbReference type="AlphaFoldDB" id="A0AAN8I166"/>
<dbReference type="Proteomes" id="UP001316803">
    <property type="component" value="Unassembled WGS sequence"/>
</dbReference>
<dbReference type="PANTHER" id="PTHR28118">
    <property type="entry name" value="POLYNUCLEOTIDE 5'-TRIPHOSPHATASE-RELATED"/>
    <property type="match status" value="1"/>
</dbReference>
<feature type="domain" description="mRNA triphosphatase Cet1-like" evidence="10">
    <location>
        <begin position="473"/>
        <end position="712"/>
    </location>
</feature>
<feature type="compositionally biased region" description="Low complexity" evidence="9">
    <location>
        <begin position="78"/>
        <end position="97"/>
    </location>
</feature>
<dbReference type="GO" id="GO:0006370">
    <property type="term" value="P:7-methylguanosine mRNA capping"/>
    <property type="evidence" value="ECO:0007669"/>
    <property type="project" value="UniProtKB-UniRule"/>
</dbReference>
<dbReference type="InterPro" id="IPR037009">
    <property type="entry name" value="mRNA_triPase_Cet1_sf"/>
</dbReference>
<evidence type="ECO:0000256" key="5">
    <source>
        <dbReference type="ARBA" id="ARBA00022801"/>
    </source>
</evidence>
<dbReference type="PANTHER" id="PTHR28118:SF1">
    <property type="entry name" value="POLYNUCLEOTIDE 5'-TRIPHOSPHATASE CTL1-RELATED"/>
    <property type="match status" value="1"/>
</dbReference>
<evidence type="ECO:0000256" key="4">
    <source>
        <dbReference type="ARBA" id="ARBA00022664"/>
    </source>
</evidence>
<evidence type="ECO:0000256" key="6">
    <source>
        <dbReference type="ARBA" id="ARBA00023242"/>
    </source>
</evidence>
<keyword evidence="8" id="KW-0506">mRNA capping</keyword>
<dbReference type="GO" id="GO:0031533">
    <property type="term" value="C:mRNA capping enzyme complex"/>
    <property type="evidence" value="ECO:0007669"/>
    <property type="project" value="UniProtKB-UniRule"/>
</dbReference>
<accession>A0AAN8I166</accession>
<comment type="similarity">
    <text evidence="3 8">Belongs to the fungal TPase family.</text>
</comment>
<name>A0AAN8I166_9EURO</name>
<feature type="region of interest" description="Disordered" evidence="9">
    <location>
        <begin position="1"/>
        <end position="341"/>
    </location>
</feature>
<evidence type="ECO:0000313" key="12">
    <source>
        <dbReference type="Proteomes" id="UP001316803"/>
    </source>
</evidence>
<feature type="region of interest" description="Disordered" evidence="9">
    <location>
        <begin position="416"/>
        <end position="451"/>
    </location>
</feature>
<keyword evidence="5 8" id="KW-0378">Hydrolase</keyword>
<dbReference type="Pfam" id="PF02940">
    <property type="entry name" value="mRNA_triPase"/>
    <property type="match status" value="1"/>
</dbReference>
<dbReference type="InterPro" id="IPR004206">
    <property type="entry name" value="mRNA_triPase_Cet1"/>
</dbReference>
<feature type="compositionally biased region" description="Pro residues" evidence="9">
    <location>
        <begin position="430"/>
        <end position="440"/>
    </location>
</feature>
<comment type="caution">
    <text evidence="11">The sequence shown here is derived from an EMBL/GenBank/DDBJ whole genome shotgun (WGS) entry which is preliminary data.</text>
</comment>
<feature type="compositionally biased region" description="Polar residues" evidence="9">
    <location>
        <begin position="1"/>
        <end position="14"/>
    </location>
</feature>
<evidence type="ECO:0000256" key="9">
    <source>
        <dbReference type="SAM" id="MobiDB-lite"/>
    </source>
</evidence>
<comment type="function">
    <text evidence="8">First step of mRNA capping. Converts the 5'-triphosphate end of a nascent mRNA chain into a diphosphate end.</text>
</comment>
<dbReference type="GO" id="GO:0004651">
    <property type="term" value="F:polynucleotide 5'-phosphatase activity"/>
    <property type="evidence" value="ECO:0007669"/>
    <property type="project" value="UniProtKB-UniRule"/>
</dbReference>
<dbReference type="SUPFAM" id="SSF55154">
    <property type="entry name" value="CYTH-like phosphatases"/>
    <property type="match status" value="1"/>
</dbReference>
<keyword evidence="6 8" id="KW-0539">Nucleus</keyword>
<evidence type="ECO:0000313" key="11">
    <source>
        <dbReference type="EMBL" id="KAK5948212.1"/>
    </source>
</evidence>
<dbReference type="InterPro" id="IPR033469">
    <property type="entry name" value="CYTH-like_dom_sf"/>
</dbReference>
<dbReference type="Gene3D" id="3.20.100.10">
    <property type="entry name" value="mRNA triphosphatase Cet1-like"/>
    <property type="match status" value="1"/>
</dbReference>
<comment type="subcellular location">
    <subcellularLocation>
        <location evidence="2 8">Nucleus</location>
    </subcellularLocation>
</comment>